<comment type="catalytic activity">
    <reaction evidence="9">
        <text>nicotinate beta-D-ribonucleotide + CO2 + diphosphate = quinolinate + 5-phospho-alpha-D-ribose 1-diphosphate + 2 H(+)</text>
        <dbReference type="Rhea" id="RHEA:12733"/>
        <dbReference type="ChEBI" id="CHEBI:15378"/>
        <dbReference type="ChEBI" id="CHEBI:16526"/>
        <dbReference type="ChEBI" id="CHEBI:29959"/>
        <dbReference type="ChEBI" id="CHEBI:33019"/>
        <dbReference type="ChEBI" id="CHEBI:57502"/>
        <dbReference type="ChEBI" id="CHEBI:58017"/>
        <dbReference type="EC" id="2.4.2.19"/>
    </reaction>
</comment>
<dbReference type="InterPro" id="IPR037128">
    <property type="entry name" value="Quinolinate_PRibosylTase_N_sf"/>
</dbReference>
<evidence type="ECO:0000313" key="14">
    <source>
        <dbReference type="Proteomes" id="UP001597191"/>
    </source>
</evidence>
<comment type="pathway">
    <text evidence="2">Cofactor biosynthesis; NAD(+) biosynthesis; nicotinate D-ribonucleotide from quinolinate: step 1/1.</text>
</comment>
<dbReference type="RefSeq" id="WP_125649859.1">
    <property type="nucleotide sequence ID" value="NZ_JBHTOH010000017.1"/>
</dbReference>
<feature type="domain" description="Quinolinate phosphoribosyl transferase C-terminal" evidence="11">
    <location>
        <begin position="106"/>
        <end position="270"/>
    </location>
</feature>
<dbReference type="EMBL" id="JBHTOH010000017">
    <property type="protein sequence ID" value="MFD1410582.1"/>
    <property type="molecule type" value="Genomic_DNA"/>
</dbReference>
<gene>
    <name evidence="13" type="primary">nadC</name>
    <name evidence="13" type="ORF">ACFQ4R_02955</name>
</gene>
<comment type="caution">
    <text evidence="13">The sequence shown here is derived from an EMBL/GenBank/DDBJ whole genome shotgun (WGS) entry which is preliminary data.</text>
</comment>
<keyword evidence="6 10" id="KW-0328">Glycosyltransferase</keyword>
<dbReference type="Gene3D" id="3.90.1170.20">
    <property type="entry name" value="Quinolinate phosphoribosyl transferase, N-terminal domain"/>
    <property type="match status" value="1"/>
</dbReference>
<sequence>MNPFLLRQALTIFINEDMGFGDASASLFGGQQVQGQFIAKTSGYFCGQQIPQTCYDLLGNADYQPLLPDGAPVKPGTICGRATGDAATILAGERIILNLMQRLSGITTTTQAAVALLADPTIKITDTRKTAPGLRLFDKYAVRCGGGVNHRFGLDQGLMLKDNHLAAAGGVSKALKLAQATAGPLLQIEVEVETKNQLLAAIKQHAQVIMFDNQSPATIKAWQQLVPATTRTEASGGIDATNLASYRHCGVDFISMGSLTNDVRPLDLSFNLLGVTKK</sequence>
<keyword evidence="7 10" id="KW-0808">Transferase</keyword>
<name>A0ABW4BNS8_9LACO</name>
<dbReference type="CDD" id="cd01572">
    <property type="entry name" value="QPRTase"/>
    <property type="match status" value="1"/>
</dbReference>
<evidence type="ECO:0000256" key="7">
    <source>
        <dbReference type="ARBA" id="ARBA00022679"/>
    </source>
</evidence>
<dbReference type="InterPro" id="IPR036068">
    <property type="entry name" value="Nicotinate_pribotase-like_C"/>
</dbReference>
<dbReference type="Gene3D" id="3.20.20.70">
    <property type="entry name" value="Aldolase class I"/>
    <property type="match status" value="1"/>
</dbReference>
<dbReference type="NCBIfam" id="TIGR00078">
    <property type="entry name" value="nadC"/>
    <property type="match status" value="1"/>
</dbReference>
<dbReference type="InterPro" id="IPR013785">
    <property type="entry name" value="Aldolase_TIM"/>
</dbReference>
<evidence type="ECO:0000256" key="6">
    <source>
        <dbReference type="ARBA" id="ARBA00022676"/>
    </source>
</evidence>
<evidence type="ECO:0000313" key="13">
    <source>
        <dbReference type="EMBL" id="MFD1410582.1"/>
    </source>
</evidence>
<evidence type="ECO:0000259" key="11">
    <source>
        <dbReference type="Pfam" id="PF01729"/>
    </source>
</evidence>
<evidence type="ECO:0000256" key="8">
    <source>
        <dbReference type="ARBA" id="ARBA00033102"/>
    </source>
</evidence>
<accession>A0ABW4BNS8</accession>
<evidence type="ECO:0000256" key="2">
    <source>
        <dbReference type="ARBA" id="ARBA00004893"/>
    </source>
</evidence>
<dbReference type="PANTHER" id="PTHR32179">
    <property type="entry name" value="NICOTINATE-NUCLEOTIDE PYROPHOSPHORYLASE [CARBOXYLATING]"/>
    <property type="match status" value="1"/>
</dbReference>
<evidence type="ECO:0000256" key="10">
    <source>
        <dbReference type="PIRNR" id="PIRNR006250"/>
    </source>
</evidence>
<dbReference type="InterPro" id="IPR022412">
    <property type="entry name" value="Quinolinate_PRibosylTrfase_N"/>
</dbReference>
<dbReference type="InterPro" id="IPR002638">
    <property type="entry name" value="Quinolinate_PRibosylTrfase_C"/>
</dbReference>
<comment type="similarity">
    <text evidence="3 10">Belongs to the NadC/ModD family.</text>
</comment>
<dbReference type="SUPFAM" id="SSF51690">
    <property type="entry name" value="Nicotinate/Quinolinate PRTase C-terminal domain-like"/>
    <property type="match status" value="1"/>
</dbReference>
<dbReference type="SUPFAM" id="SSF54675">
    <property type="entry name" value="Nicotinate/Quinolinate PRTase N-terminal domain-like"/>
    <property type="match status" value="1"/>
</dbReference>
<reference evidence="14" key="1">
    <citation type="journal article" date="2019" name="Int. J. Syst. Evol. Microbiol.">
        <title>The Global Catalogue of Microorganisms (GCM) 10K type strain sequencing project: providing services to taxonomists for standard genome sequencing and annotation.</title>
        <authorList>
            <consortium name="The Broad Institute Genomics Platform"/>
            <consortium name="The Broad Institute Genome Sequencing Center for Infectious Disease"/>
            <person name="Wu L."/>
            <person name="Ma J."/>
        </authorList>
    </citation>
    <scope>NUCLEOTIDE SEQUENCE [LARGE SCALE GENOMIC DNA]</scope>
    <source>
        <strain evidence="14">CCM 8937</strain>
    </source>
</reference>
<feature type="domain" description="Quinolinate phosphoribosyl transferase N-terminal" evidence="12">
    <location>
        <begin position="29"/>
        <end position="104"/>
    </location>
</feature>
<dbReference type="GO" id="GO:0004514">
    <property type="term" value="F:nicotinate-nucleotide diphosphorylase (carboxylating) activity"/>
    <property type="evidence" value="ECO:0007669"/>
    <property type="project" value="UniProtKB-EC"/>
</dbReference>
<evidence type="ECO:0000256" key="1">
    <source>
        <dbReference type="ARBA" id="ARBA00003237"/>
    </source>
</evidence>
<evidence type="ECO:0000256" key="4">
    <source>
        <dbReference type="ARBA" id="ARBA00011944"/>
    </source>
</evidence>
<dbReference type="Pfam" id="PF01729">
    <property type="entry name" value="QRPTase_C"/>
    <property type="match status" value="1"/>
</dbReference>
<evidence type="ECO:0000259" key="12">
    <source>
        <dbReference type="Pfam" id="PF02749"/>
    </source>
</evidence>
<protein>
    <recommendedName>
        <fullName evidence="4">nicotinate-nucleotide diphosphorylase (carboxylating)</fullName>
        <ecNumber evidence="4">2.4.2.19</ecNumber>
    </recommendedName>
    <alternativeName>
        <fullName evidence="8">Quinolinate phosphoribosyltransferase [decarboxylating]</fullName>
    </alternativeName>
</protein>
<proteinExistence type="inferred from homology"/>
<keyword evidence="5" id="KW-0662">Pyridine nucleotide biosynthesis</keyword>
<evidence type="ECO:0000256" key="3">
    <source>
        <dbReference type="ARBA" id="ARBA00009400"/>
    </source>
</evidence>
<dbReference type="PIRSF" id="PIRSF006250">
    <property type="entry name" value="NadC_ModD"/>
    <property type="match status" value="1"/>
</dbReference>
<organism evidence="13 14">
    <name type="scientific">Lapidilactobacillus gannanensis</name>
    <dbReference type="NCBI Taxonomy" id="2486002"/>
    <lineage>
        <taxon>Bacteria</taxon>
        <taxon>Bacillati</taxon>
        <taxon>Bacillota</taxon>
        <taxon>Bacilli</taxon>
        <taxon>Lactobacillales</taxon>
        <taxon>Lactobacillaceae</taxon>
        <taxon>Lapidilactobacillus</taxon>
    </lineage>
</organism>
<dbReference type="Proteomes" id="UP001597191">
    <property type="component" value="Unassembled WGS sequence"/>
</dbReference>
<dbReference type="InterPro" id="IPR004393">
    <property type="entry name" value="NadC"/>
</dbReference>
<evidence type="ECO:0000256" key="5">
    <source>
        <dbReference type="ARBA" id="ARBA00022642"/>
    </source>
</evidence>
<comment type="function">
    <text evidence="1">Involved in the catabolism of quinolinic acid (QA).</text>
</comment>
<keyword evidence="14" id="KW-1185">Reference proteome</keyword>
<dbReference type="Pfam" id="PF02749">
    <property type="entry name" value="QRPTase_N"/>
    <property type="match status" value="1"/>
</dbReference>
<dbReference type="EC" id="2.4.2.19" evidence="4"/>
<evidence type="ECO:0000256" key="9">
    <source>
        <dbReference type="ARBA" id="ARBA00047445"/>
    </source>
</evidence>
<dbReference type="PANTHER" id="PTHR32179:SF3">
    <property type="entry name" value="NICOTINATE-NUCLEOTIDE PYROPHOSPHORYLASE [CARBOXYLATING]"/>
    <property type="match status" value="1"/>
</dbReference>
<dbReference type="InterPro" id="IPR027277">
    <property type="entry name" value="NadC/ModD"/>
</dbReference>